<dbReference type="HAMAP" id="MF_00799">
    <property type="entry name" value="UPF0336"/>
    <property type="match status" value="1"/>
</dbReference>
<reference evidence="2" key="1">
    <citation type="submission" date="2020-05" db="EMBL/GenBank/DDBJ databases">
        <authorList>
            <person name="Chiriac C."/>
            <person name="Salcher M."/>
            <person name="Ghai R."/>
            <person name="Kavagutti S V."/>
        </authorList>
    </citation>
    <scope>NUCLEOTIDE SEQUENCE</scope>
</reference>
<dbReference type="SUPFAM" id="SSF54637">
    <property type="entry name" value="Thioesterase/thiol ester dehydrase-isomerase"/>
    <property type="match status" value="1"/>
</dbReference>
<dbReference type="CDD" id="cd03441">
    <property type="entry name" value="R_hydratase_like"/>
    <property type="match status" value="1"/>
</dbReference>
<dbReference type="InterPro" id="IPR016709">
    <property type="entry name" value="HadA-like"/>
</dbReference>
<name>A0A6J6CQG0_9ZZZZ</name>
<dbReference type="AlphaFoldDB" id="A0A6J6CQG0"/>
<dbReference type="InterPro" id="IPR039569">
    <property type="entry name" value="FAS1-like_DH_region"/>
</dbReference>
<dbReference type="InterPro" id="IPR029069">
    <property type="entry name" value="HotDog_dom_sf"/>
</dbReference>
<proteinExistence type="inferred from homology"/>
<dbReference type="Pfam" id="PF13452">
    <property type="entry name" value="FAS1_DH_region"/>
    <property type="match status" value="1"/>
</dbReference>
<gene>
    <name evidence="2" type="ORF">UFOPK1537_00464</name>
</gene>
<accession>A0A6J6CQG0</accession>
<organism evidence="2">
    <name type="scientific">freshwater metagenome</name>
    <dbReference type="NCBI Taxonomy" id="449393"/>
    <lineage>
        <taxon>unclassified sequences</taxon>
        <taxon>metagenomes</taxon>
        <taxon>ecological metagenomes</taxon>
    </lineage>
</organism>
<dbReference type="PIRSF" id="PIRSF018072">
    <property type="entry name" value="UCP018072"/>
    <property type="match status" value="1"/>
</dbReference>
<evidence type="ECO:0000259" key="1">
    <source>
        <dbReference type="Pfam" id="PF13452"/>
    </source>
</evidence>
<dbReference type="EMBL" id="CAEZSX010000054">
    <property type="protein sequence ID" value="CAB4553446.1"/>
    <property type="molecule type" value="Genomic_DNA"/>
</dbReference>
<dbReference type="Gene3D" id="3.10.129.10">
    <property type="entry name" value="Hotdog Thioesterase"/>
    <property type="match status" value="1"/>
</dbReference>
<protein>
    <submittedName>
        <fullName evidence="2">Unannotated protein</fullName>
    </submittedName>
</protein>
<evidence type="ECO:0000313" key="2">
    <source>
        <dbReference type="EMBL" id="CAB4553446.1"/>
    </source>
</evidence>
<sequence length="147" mass="16200">MVNPNIEGKRYPRTTSYLVGREKVREFAKAVFSEDKTNFDLSEANAKGFRDLVAPATFAVVIQERSLAQVLSDKEAGIDFSRVVHGDQRFILTRPILAGDELTSELLVSSVKSLAGNSMVTFETQVFDKNEDLVCTAISTLVVRGAQ</sequence>
<feature type="domain" description="FAS1-like dehydratase" evidence="1">
    <location>
        <begin position="8"/>
        <end position="136"/>
    </location>
</feature>